<dbReference type="Gene3D" id="2.40.50.100">
    <property type="match status" value="1"/>
</dbReference>
<evidence type="ECO:0000259" key="6">
    <source>
        <dbReference type="Pfam" id="PF25954"/>
    </source>
</evidence>
<keyword evidence="3" id="KW-0813">Transport</keyword>
<dbReference type="EMBL" id="DF952378">
    <property type="protein sequence ID" value="GAN44081.1"/>
    <property type="molecule type" value="Genomic_DNA"/>
</dbReference>
<evidence type="ECO:0000256" key="3">
    <source>
        <dbReference type="ARBA" id="ARBA00022448"/>
    </source>
</evidence>
<evidence type="ECO:0000313" key="8">
    <source>
        <dbReference type="EMBL" id="GAN44081.1"/>
    </source>
</evidence>
<evidence type="ECO:0000256" key="1">
    <source>
        <dbReference type="ARBA" id="ARBA00004196"/>
    </source>
</evidence>
<feature type="domain" description="CusB-like beta-barrel" evidence="6">
    <location>
        <begin position="204"/>
        <end position="275"/>
    </location>
</feature>
<dbReference type="PROSITE" id="PS51257">
    <property type="entry name" value="PROKAR_LIPOPROTEIN"/>
    <property type="match status" value="1"/>
</dbReference>
<dbReference type="PANTHER" id="PTHR30469:SF38">
    <property type="entry name" value="HLYD FAMILY SECRETION PROTEIN"/>
    <property type="match status" value="1"/>
</dbReference>
<dbReference type="Gene3D" id="2.40.420.20">
    <property type="match status" value="1"/>
</dbReference>
<dbReference type="FunFam" id="2.40.30.170:FF:000010">
    <property type="entry name" value="Efflux RND transporter periplasmic adaptor subunit"/>
    <property type="match status" value="1"/>
</dbReference>
<name>A0A0S6YXL7_9GAMM</name>
<evidence type="ECO:0000256" key="4">
    <source>
        <dbReference type="SAM" id="SignalP"/>
    </source>
</evidence>
<evidence type="ECO:0000259" key="5">
    <source>
        <dbReference type="Pfam" id="PF25917"/>
    </source>
</evidence>
<dbReference type="InterPro" id="IPR058627">
    <property type="entry name" value="MdtA-like_C"/>
</dbReference>
<evidence type="ECO:0000256" key="2">
    <source>
        <dbReference type="ARBA" id="ARBA00009477"/>
    </source>
</evidence>
<dbReference type="OrthoDB" id="9806939at2"/>
<dbReference type="Pfam" id="PF25967">
    <property type="entry name" value="RND-MFP_C"/>
    <property type="match status" value="1"/>
</dbReference>
<feature type="domain" description="Multidrug resistance protein MdtA-like C-terminal permuted SH3" evidence="7">
    <location>
        <begin position="338"/>
        <end position="367"/>
    </location>
</feature>
<dbReference type="Gene3D" id="2.40.30.170">
    <property type="match status" value="1"/>
</dbReference>
<dbReference type="HOGENOM" id="CLU_018816_1_2_6"/>
<dbReference type="GO" id="GO:1990281">
    <property type="term" value="C:efflux pump complex"/>
    <property type="evidence" value="ECO:0007669"/>
    <property type="project" value="TreeGrafter"/>
</dbReference>
<dbReference type="PANTHER" id="PTHR30469">
    <property type="entry name" value="MULTIDRUG RESISTANCE PROTEIN MDTA"/>
    <property type="match status" value="1"/>
</dbReference>
<sequence length="385" mass="40957">MATTTRRLHRPISLMPLAFSMLLAACGGGQPAADKEAAAASARIPVEAAVASRAPIAASYSGTGTLEAQGETDVVSKTSGVLLKLYVEEGMRVQKGQLLAQLDDAGARASVAQSLAQMRKAEATYARAERAIKQQLIPRAEYDQDKYDLETQRAAYEGAKLQLAYTRIEAPISGVISRRMVKIGNLIQPNQALFHIVDMEPLQVTLNVPERELGTLKAGQPVKLAVDALPGEAFPGSVARIAPVVDASSGTFRVTCEFRDDTHALKPGMFGRVDVVYDQRRDALVIPRAALIEEDGETAVFVVERGAPPKPAAPAKGKPGEAVAAETKPPAAPVLVAKRRAVKIGYADGSRVEIREGLAPGDRVITIGRNAVRDGTEVQVLENAQ</sequence>
<organism evidence="8">
    <name type="scientific">Mizugakiibacter sediminis</name>
    <dbReference type="NCBI Taxonomy" id="1475481"/>
    <lineage>
        <taxon>Bacteria</taxon>
        <taxon>Pseudomonadati</taxon>
        <taxon>Pseudomonadota</taxon>
        <taxon>Gammaproteobacteria</taxon>
        <taxon>Lysobacterales</taxon>
        <taxon>Rhodanobacteraceae</taxon>
        <taxon>Mizugakiibacter</taxon>
    </lineage>
</organism>
<dbReference type="Gene3D" id="1.10.287.470">
    <property type="entry name" value="Helix hairpin bin"/>
    <property type="match status" value="1"/>
</dbReference>
<comment type="subcellular location">
    <subcellularLocation>
        <location evidence="1">Cell envelope</location>
    </subcellularLocation>
</comment>
<dbReference type="Pfam" id="PF25917">
    <property type="entry name" value="BSH_RND"/>
    <property type="match status" value="1"/>
</dbReference>
<accession>A0A0S6YXL7</accession>
<gene>
    <name evidence="8" type="ORF">MBSD_0601</name>
</gene>
<protein>
    <submittedName>
        <fullName evidence="8">Hemolysin D</fullName>
    </submittedName>
</protein>
<dbReference type="GO" id="GO:0015562">
    <property type="term" value="F:efflux transmembrane transporter activity"/>
    <property type="evidence" value="ECO:0007669"/>
    <property type="project" value="TreeGrafter"/>
</dbReference>
<evidence type="ECO:0000259" key="7">
    <source>
        <dbReference type="Pfam" id="PF25967"/>
    </source>
</evidence>
<dbReference type="InterPro" id="IPR058625">
    <property type="entry name" value="MdtA-like_BSH"/>
</dbReference>
<dbReference type="Pfam" id="PF25954">
    <property type="entry name" value="Beta-barrel_RND_2"/>
    <property type="match status" value="1"/>
</dbReference>
<feature type="domain" description="Multidrug resistance protein MdtA-like barrel-sandwich hybrid" evidence="5">
    <location>
        <begin position="73"/>
        <end position="198"/>
    </location>
</feature>
<dbReference type="InterPro" id="IPR058792">
    <property type="entry name" value="Beta-barrel_RND_2"/>
</dbReference>
<dbReference type="InterPro" id="IPR006143">
    <property type="entry name" value="RND_pump_MFP"/>
</dbReference>
<comment type="similarity">
    <text evidence="2">Belongs to the membrane fusion protein (MFP) (TC 8.A.1) family.</text>
</comment>
<dbReference type="SUPFAM" id="SSF111369">
    <property type="entry name" value="HlyD-like secretion proteins"/>
    <property type="match status" value="1"/>
</dbReference>
<dbReference type="NCBIfam" id="TIGR01730">
    <property type="entry name" value="RND_mfp"/>
    <property type="match status" value="1"/>
</dbReference>
<feature type="signal peptide" evidence="4">
    <location>
        <begin position="1"/>
        <end position="32"/>
    </location>
</feature>
<feature type="chain" id="PRO_5006632613" evidence="4">
    <location>
        <begin position="33"/>
        <end position="385"/>
    </location>
</feature>
<reference evidence="8" key="1">
    <citation type="submission" date="2015-03" db="EMBL/GenBank/DDBJ databases">
        <title>Draft genome sequence of Mizugakiibacter sediminis skMP5.</title>
        <authorList>
            <person name="Watanabe T."/>
            <person name="Kojima H."/>
            <person name="Fukui M."/>
        </authorList>
    </citation>
    <scope>NUCLEOTIDE SEQUENCE</scope>
    <source>
        <strain evidence="8">SkMP5</strain>
    </source>
</reference>
<proteinExistence type="inferred from homology"/>
<dbReference type="AlphaFoldDB" id="A0A0S6YXL7"/>
<keyword evidence="4" id="KW-0732">Signal</keyword>